<dbReference type="AlphaFoldDB" id="A0AA97AXR0"/>
<sequence length="140" mass="16060">MQRRCERNRNRSKRRAIYCPIHNRLLDSASAKYPLFADQAGQLQARGMGRKAALLLISNATTVSLQGEWIEAFWCQDCQTINWYHVRKSERTYNLSVAPVELWQQAAGVIYPDGNASVGEFTRKQSRIPTLKNNVYINSI</sequence>
<dbReference type="RefSeq" id="WP_316428216.1">
    <property type="nucleotide sequence ID" value="NZ_CP130144.1"/>
</dbReference>
<proteinExistence type="predicted"/>
<organism evidence="1">
    <name type="scientific">Leptolyngbya boryana CZ1</name>
    <dbReference type="NCBI Taxonomy" id="3060204"/>
    <lineage>
        <taxon>Bacteria</taxon>
        <taxon>Bacillati</taxon>
        <taxon>Cyanobacteriota</taxon>
        <taxon>Cyanophyceae</taxon>
        <taxon>Leptolyngbyales</taxon>
        <taxon>Leptolyngbyaceae</taxon>
        <taxon>Leptolyngbya group</taxon>
        <taxon>Leptolyngbya</taxon>
    </lineage>
</organism>
<name>A0AA97AXR0_LEPBY</name>
<reference evidence="1" key="1">
    <citation type="journal article" date="2023" name="Plants (Basel)">
        <title>Genomic Analysis of Leptolyngbya boryana CZ1 Reveals Efficient Carbon Fixation Modules.</title>
        <authorList>
            <person name="Bai X."/>
            <person name="Wang H."/>
            <person name="Cheng W."/>
            <person name="Wang J."/>
            <person name="Ma M."/>
            <person name="Hu H."/>
            <person name="Song Z."/>
            <person name="Ma H."/>
            <person name="Fan Y."/>
            <person name="Du C."/>
            <person name="Xu J."/>
        </authorList>
    </citation>
    <scope>NUCLEOTIDE SEQUENCE</scope>
    <source>
        <strain evidence="1">CZ1</strain>
    </source>
</reference>
<accession>A0AA97AXR0</accession>
<gene>
    <name evidence="1" type="ORF">Q2T42_07225</name>
</gene>
<reference evidence="1" key="2">
    <citation type="submission" date="2023-07" db="EMBL/GenBank/DDBJ databases">
        <authorList>
            <person name="Bai X.-H."/>
            <person name="Wang H.-H."/>
            <person name="Wang J."/>
            <person name="Ma M.-Y."/>
            <person name="Hu H.-H."/>
            <person name="Song Z.-L."/>
            <person name="Ma H.-G."/>
            <person name="Fan Y."/>
            <person name="Du C.-Y."/>
            <person name="Xu J.-C."/>
        </authorList>
    </citation>
    <scope>NUCLEOTIDE SEQUENCE</scope>
    <source>
        <strain evidence="1">CZ1</strain>
    </source>
</reference>
<dbReference type="EMBL" id="CP130144">
    <property type="protein sequence ID" value="WNZ47621.1"/>
    <property type="molecule type" value="Genomic_DNA"/>
</dbReference>
<protein>
    <submittedName>
        <fullName evidence="1">Uncharacterized protein</fullName>
    </submittedName>
</protein>
<evidence type="ECO:0000313" key="1">
    <source>
        <dbReference type="EMBL" id="WNZ47621.1"/>
    </source>
</evidence>